<evidence type="ECO:0000313" key="2">
    <source>
        <dbReference type="EMBL" id="GBF95328.1"/>
    </source>
</evidence>
<feature type="region of interest" description="Disordered" evidence="1">
    <location>
        <begin position="1"/>
        <end position="86"/>
    </location>
</feature>
<dbReference type="SUPFAM" id="SSF81606">
    <property type="entry name" value="PP2C-like"/>
    <property type="match status" value="1"/>
</dbReference>
<proteinExistence type="predicted"/>
<dbReference type="InterPro" id="IPR000222">
    <property type="entry name" value="PP2C_BS"/>
</dbReference>
<comment type="caution">
    <text evidence="2">The sequence shown here is derived from an EMBL/GenBank/DDBJ whole genome shotgun (WGS) entry which is preliminary data.</text>
</comment>
<dbReference type="PROSITE" id="PS01032">
    <property type="entry name" value="PPM_1"/>
    <property type="match status" value="1"/>
</dbReference>
<dbReference type="Proteomes" id="UP000247498">
    <property type="component" value="Unassembled WGS sequence"/>
</dbReference>
<organism evidence="2 3">
    <name type="scientific">Raphidocelis subcapitata</name>
    <dbReference type="NCBI Taxonomy" id="307507"/>
    <lineage>
        <taxon>Eukaryota</taxon>
        <taxon>Viridiplantae</taxon>
        <taxon>Chlorophyta</taxon>
        <taxon>core chlorophytes</taxon>
        <taxon>Chlorophyceae</taxon>
        <taxon>CS clade</taxon>
        <taxon>Sphaeropleales</taxon>
        <taxon>Selenastraceae</taxon>
        <taxon>Raphidocelis</taxon>
    </lineage>
</organism>
<feature type="compositionally biased region" description="Low complexity" evidence="1">
    <location>
        <begin position="54"/>
        <end position="67"/>
    </location>
</feature>
<keyword evidence="3" id="KW-1185">Reference proteome</keyword>
<dbReference type="EMBL" id="BDRX01000063">
    <property type="protein sequence ID" value="GBF95328.1"/>
    <property type="molecule type" value="Genomic_DNA"/>
</dbReference>
<gene>
    <name evidence="2" type="ORF">Rsub_07756</name>
</gene>
<evidence type="ECO:0000256" key="1">
    <source>
        <dbReference type="SAM" id="MobiDB-lite"/>
    </source>
</evidence>
<protein>
    <submittedName>
        <fullName evidence="2">Uncharacterized protein</fullName>
    </submittedName>
</protein>
<dbReference type="STRING" id="307507.A0A2V0P639"/>
<dbReference type="InParanoid" id="A0A2V0P639"/>
<name>A0A2V0P639_9CHLO</name>
<sequence>MEQQRAGDLNGRPAKRTKSEAADPGNADAPAAGPEQQQHAQQGDGGAAASVPAQQPQGPEQQQQQQGTLPHTAVRFACSEDRGPRQAMEDVCVASADARRDAASPLRVSFFALFDGHGGRSCAAAAAERLHGAALEAGLVPPEVWGGRTCKVFFSRQPGRPP</sequence>
<accession>A0A2V0P639</accession>
<evidence type="ECO:0000313" key="3">
    <source>
        <dbReference type="Proteomes" id="UP000247498"/>
    </source>
</evidence>
<dbReference type="GO" id="GO:0043169">
    <property type="term" value="F:cation binding"/>
    <property type="evidence" value="ECO:0007669"/>
    <property type="project" value="InterPro"/>
</dbReference>
<reference evidence="2 3" key="1">
    <citation type="journal article" date="2018" name="Sci. Rep.">
        <title>Raphidocelis subcapitata (=Pseudokirchneriella subcapitata) provides an insight into genome evolution and environmental adaptations in the Sphaeropleales.</title>
        <authorList>
            <person name="Suzuki S."/>
            <person name="Yamaguchi H."/>
            <person name="Nakajima N."/>
            <person name="Kawachi M."/>
        </authorList>
    </citation>
    <scope>NUCLEOTIDE SEQUENCE [LARGE SCALE GENOMIC DNA]</scope>
    <source>
        <strain evidence="2 3">NIES-35</strain>
    </source>
</reference>
<dbReference type="AlphaFoldDB" id="A0A2V0P639"/>
<dbReference type="InterPro" id="IPR036457">
    <property type="entry name" value="PPM-type-like_dom_sf"/>
</dbReference>
<feature type="compositionally biased region" description="Low complexity" evidence="1">
    <location>
        <begin position="22"/>
        <end position="42"/>
    </location>
</feature>
<dbReference type="Gene3D" id="3.60.40.10">
    <property type="entry name" value="PPM-type phosphatase domain"/>
    <property type="match status" value="1"/>
</dbReference>